<gene>
    <name evidence="2" type="ORF">IRJ41_010185</name>
</gene>
<dbReference type="EMBL" id="JAFHDT010000018">
    <property type="protein sequence ID" value="KAI7796958.1"/>
    <property type="molecule type" value="Genomic_DNA"/>
</dbReference>
<organism evidence="2 3">
    <name type="scientific">Triplophysa rosa</name>
    <name type="common">Cave loach</name>
    <dbReference type="NCBI Taxonomy" id="992332"/>
    <lineage>
        <taxon>Eukaryota</taxon>
        <taxon>Metazoa</taxon>
        <taxon>Chordata</taxon>
        <taxon>Craniata</taxon>
        <taxon>Vertebrata</taxon>
        <taxon>Euteleostomi</taxon>
        <taxon>Actinopterygii</taxon>
        <taxon>Neopterygii</taxon>
        <taxon>Teleostei</taxon>
        <taxon>Ostariophysi</taxon>
        <taxon>Cypriniformes</taxon>
        <taxon>Nemacheilidae</taxon>
        <taxon>Triplophysa</taxon>
    </lineage>
</organism>
<evidence type="ECO:0000313" key="2">
    <source>
        <dbReference type="EMBL" id="KAI7796958.1"/>
    </source>
</evidence>
<feature type="compositionally biased region" description="Polar residues" evidence="1">
    <location>
        <begin position="73"/>
        <end position="87"/>
    </location>
</feature>
<evidence type="ECO:0000256" key="1">
    <source>
        <dbReference type="SAM" id="MobiDB-lite"/>
    </source>
</evidence>
<name>A0A9W7TIB3_TRIRA</name>
<evidence type="ECO:0000313" key="3">
    <source>
        <dbReference type="Proteomes" id="UP001059041"/>
    </source>
</evidence>
<reference evidence="2" key="1">
    <citation type="submission" date="2021-02" db="EMBL/GenBank/DDBJ databases">
        <title>Comparative genomics reveals that relaxation of natural selection precedes convergent phenotypic evolution of cavefish.</title>
        <authorList>
            <person name="Peng Z."/>
        </authorList>
    </citation>
    <scope>NUCLEOTIDE SEQUENCE</scope>
    <source>
        <tissue evidence="2">Muscle</tissue>
    </source>
</reference>
<dbReference type="Proteomes" id="UP001059041">
    <property type="component" value="Linkage Group LG18"/>
</dbReference>
<dbReference type="AlphaFoldDB" id="A0A9W7TIB3"/>
<comment type="caution">
    <text evidence="2">The sequence shown here is derived from an EMBL/GenBank/DDBJ whole genome shotgun (WGS) entry which is preliminary data.</text>
</comment>
<feature type="region of interest" description="Disordered" evidence="1">
    <location>
        <begin position="63"/>
        <end position="94"/>
    </location>
</feature>
<protein>
    <submittedName>
        <fullName evidence="2">Uncharacterized protein</fullName>
    </submittedName>
</protein>
<sequence>MSGLIEVPNSFFHCVTDTIFSLTLFARKRERNAINTAGSSAAAQVDSHKCREKVRETVRKIEEAKRREGGKTETGSTSMYSLGSGSNAFRRHRL</sequence>
<accession>A0A9W7TIB3</accession>
<keyword evidence="3" id="KW-1185">Reference proteome</keyword>
<proteinExistence type="predicted"/>